<dbReference type="RefSeq" id="WP_149678503.1">
    <property type="nucleotide sequence ID" value="NZ_FQZP01000017.1"/>
</dbReference>
<feature type="transmembrane region" description="Helical" evidence="5">
    <location>
        <begin position="80"/>
        <end position="103"/>
    </location>
</feature>
<keyword evidence="2" id="KW-0540">Nuclease</keyword>
<dbReference type="SMART" id="SM00670">
    <property type="entry name" value="PINc"/>
    <property type="match status" value="1"/>
</dbReference>
<dbReference type="EMBL" id="FQZP01000017">
    <property type="protein sequence ID" value="SHI97125.1"/>
    <property type="molecule type" value="Genomic_DNA"/>
</dbReference>
<accession>A0A1M6FHH0</accession>
<dbReference type="GO" id="GO:0004518">
    <property type="term" value="F:nuclease activity"/>
    <property type="evidence" value="ECO:0007669"/>
    <property type="project" value="UniProtKB-KW"/>
</dbReference>
<name>A0A1M6FHH0_9FIRM</name>
<dbReference type="Pfam" id="PF01938">
    <property type="entry name" value="TRAM"/>
    <property type="match status" value="1"/>
</dbReference>
<keyword evidence="8" id="KW-1185">Reference proteome</keyword>
<evidence type="ECO:0000256" key="1">
    <source>
        <dbReference type="ARBA" id="ARBA00001946"/>
    </source>
</evidence>
<dbReference type="InterPro" id="IPR029060">
    <property type="entry name" value="PIN-like_dom_sf"/>
</dbReference>
<dbReference type="PANTHER" id="PTHR11603:SF147">
    <property type="entry name" value="MEMBRANE PROTEIN"/>
    <property type="match status" value="1"/>
</dbReference>
<evidence type="ECO:0000256" key="5">
    <source>
        <dbReference type="SAM" id="Phobius"/>
    </source>
</evidence>
<dbReference type="Pfam" id="PF13638">
    <property type="entry name" value="PIN_4"/>
    <property type="match status" value="1"/>
</dbReference>
<dbReference type="CDD" id="cd09877">
    <property type="entry name" value="PIN_YacL-like"/>
    <property type="match status" value="1"/>
</dbReference>
<keyword evidence="5" id="KW-0812">Transmembrane</keyword>
<feature type="domain" description="TRAM" evidence="6">
    <location>
        <begin position="283"/>
        <end position="344"/>
    </location>
</feature>
<evidence type="ECO:0000256" key="2">
    <source>
        <dbReference type="ARBA" id="ARBA00022722"/>
    </source>
</evidence>
<proteinExistence type="predicted"/>
<dbReference type="InterPro" id="IPR052041">
    <property type="entry name" value="Nucleic_acid_metab_PIN/TRAM"/>
</dbReference>
<dbReference type="PROSITE" id="PS50926">
    <property type="entry name" value="TRAM"/>
    <property type="match status" value="1"/>
</dbReference>
<evidence type="ECO:0000256" key="3">
    <source>
        <dbReference type="ARBA" id="ARBA00022801"/>
    </source>
</evidence>
<dbReference type="GO" id="GO:0016787">
    <property type="term" value="F:hydrolase activity"/>
    <property type="evidence" value="ECO:0007669"/>
    <property type="project" value="UniProtKB-KW"/>
</dbReference>
<protein>
    <submittedName>
        <fullName evidence="7">Uncharacterized conserved protein YacL, contains PIN and TRAM domains</fullName>
    </submittedName>
</protein>
<keyword evidence="5" id="KW-1133">Transmembrane helix</keyword>
<dbReference type="Gene3D" id="3.40.50.1010">
    <property type="entry name" value="5'-nuclease"/>
    <property type="match status" value="1"/>
</dbReference>
<organism evidence="7 8">
    <name type="scientific">Thermoclostridium caenicola</name>
    <dbReference type="NCBI Taxonomy" id="659425"/>
    <lineage>
        <taxon>Bacteria</taxon>
        <taxon>Bacillati</taxon>
        <taxon>Bacillota</taxon>
        <taxon>Clostridia</taxon>
        <taxon>Eubacteriales</taxon>
        <taxon>Oscillospiraceae</taxon>
        <taxon>Thermoclostridium</taxon>
    </lineage>
</organism>
<feature type="transmembrane region" description="Helical" evidence="5">
    <location>
        <begin position="109"/>
        <end position="133"/>
    </location>
</feature>
<evidence type="ECO:0000256" key="4">
    <source>
        <dbReference type="ARBA" id="ARBA00022842"/>
    </source>
</evidence>
<comment type="cofactor">
    <cofactor evidence="1">
        <name>Mg(2+)</name>
        <dbReference type="ChEBI" id="CHEBI:18420"/>
    </cofactor>
</comment>
<dbReference type="AlphaFoldDB" id="A0A1M6FHH0"/>
<evidence type="ECO:0000259" key="6">
    <source>
        <dbReference type="PROSITE" id="PS50926"/>
    </source>
</evidence>
<reference evidence="7 8" key="1">
    <citation type="submission" date="2016-11" db="EMBL/GenBank/DDBJ databases">
        <authorList>
            <person name="Varghese N."/>
            <person name="Submissions S."/>
        </authorList>
    </citation>
    <scope>NUCLEOTIDE SEQUENCE [LARGE SCALE GENOMIC DNA]</scope>
    <source>
        <strain evidence="7 8">DSM 19027</strain>
    </source>
</reference>
<gene>
    <name evidence="7" type="ORF">SAMN05444373_101722</name>
</gene>
<feature type="transmembrane region" description="Helical" evidence="5">
    <location>
        <begin position="5"/>
        <end position="26"/>
    </location>
</feature>
<keyword evidence="3" id="KW-0378">Hydrolase</keyword>
<feature type="transmembrane region" description="Helical" evidence="5">
    <location>
        <begin position="38"/>
        <end position="59"/>
    </location>
</feature>
<keyword evidence="5" id="KW-0472">Membrane</keyword>
<keyword evidence="4" id="KW-0460">Magnesium</keyword>
<dbReference type="OrthoDB" id="9780734at2"/>
<dbReference type="Proteomes" id="UP000324781">
    <property type="component" value="Unassembled WGS sequence"/>
</dbReference>
<evidence type="ECO:0000313" key="8">
    <source>
        <dbReference type="Proteomes" id="UP000324781"/>
    </source>
</evidence>
<dbReference type="InterPro" id="IPR002792">
    <property type="entry name" value="TRAM_dom"/>
</dbReference>
<dbReference type="InterPro" id="IPR002716">
    <property type="entry name" value="PIN_dom"/>
</dbReference>
<evidence type="ECO:0000313" key="7">
    <source>
        <dbReference type="EMBL" id="SHI97125.1"/>
    </source>
</evidence>
<dbReference type="SUPFAM" id="SSF88723">
    <property type="entry name" value="PIN domain-like"/>
    <property type="match status" value="1"/>
</dbReference>
<sequence>MLDKIIKCAFGLTGALTGMTLVRFLFIQNGMTEYLTSVSGIGIIVFASLAFGIFLYVIGGKIIRITLATVERLERALQNLTLYELLIGAAGLIVGLIIANLISIPIVKIPVIGVLLSIMINIFFGICGVYFALLKRHDSIFPIPFRGDGTDRSRIKILDTSAIIDGRILDISRTGFLEGEIVVPGFVLEELRHLADSHDDIVRAKGRRGLDVLNTMKSDQKFPIRIGKENRDPNLEVDEQLLNRARELKAKIITNDFNLGKVARLKGIPVLNINDLANALKPLAVSGEEMTIRVVKEGKENGQGIGYLEDGTMVVVEGGNKFRNQLIDVVVTSVLQTSAGRMIFARFKTVHFPVAKIN</sequence>
<dbReference type="PANTHER" id="PTHR11603">
    <property type="entry name" value="AAA FAMILY ATPASE"/>
    <property type="match status" value="1"/>
</dbReference>